<organism evidence="6 7">
    <name type="scientific">Albula goreensis</name>
    <dbReference type="NCBI Taxonomy" id="1534307"/>
    <lineage>
        <taxon>Eukaryota</taxon>
        <taxon>Metazoa</taxon>
        <taxon>Chordata</taxon>
        <taxon>Craniata</taxon>
        <taxon>Vertebrata</taxon>
        <taxon>Euteleostomi</taxon>
        <taxon>Actinopterygii</taxon>
        <taxon>Neopterygii</taxon>
        <taxon>Teleostei</taxon>
        <taxon>Albuliformes</taxon>
        <taxon>Albulidae</taxon>
        <taxon>Albula</taxon>
    </lineage>
</organism>
<dbReference type="Gene3D" id="3.30.420.10">
    <property type="entry name" value="Ribonuclease H-like superfamily/Ribonuclease H"/>
    <property type="match status" value="1"/>
</dbReference>
<dbReference type="PROSITE" id="PS51253">
    <property type="entry name" value="HTH_CENPB"/>
    <property type="match status" value="1"/>
</dbReference>
<gene>
    <name evidence="6" type="ORF">AGOR_G00176690</name>
</gene>
<dbReference type="Gene3D" id="1.10.10.60">
    <property type="entry name" value="Homeodomain-like"/>
    <property type="match status" value="2"/>
</dbReference>
<dbReference type="InterPro" id="IPR004875">
    <property type="entry name" value="DDE_SF_endonuclease_dom"/>
</dbReference>
<dbReference type="SMART" id="SM00674">
    <property type="entry name" value="CENPB"/>
    <property type="match status" value="1"/>
</dbReference>
<keyword evidence="3" id="KW-0539">Nucleus</keyword>
<evidence type="ECO:0000256" key="4">
    <source>
        <dbReference type="SAM" id="MobiDB-lite"/>
    </source>
</evidence>
<comment type="caution">
    <text evidence="6">The sequence shown here is derived from an EMBL/GenBank/DDBJ whole genome shotgun (WGS) entry which is preliminary data.</text>
</comment>
<dbReference type="InterPro" id="IPR007889">
    <property type="entry name" value="HTH_Psq"/>
</dbReference>
<dbReference type="SUPFAM" id="SSF46689">
    <property type="entry name" value="Homeodomain-like"/>
    <property type="match status" value="2"/>
</dbReference>
<keyword evidence="2" id="KW-0238">DNA-binding</keyword>
<name>A0A8T3CZS0_9TELE</name>
<evidence type="ECO:0000313" key="6">
    <source>
        <dbReference type="EMBL" id="KAI1889202.1"/>
    </source>
</evidence>
<dbReference type="InterPro" id="IPR006600">
    <property type="entry name" value="HTH_CenpB_DNA-bd_dom"/>
</dbReference>
<dbReference type="InterPro" id="IPR036397">
    <property type="entry name" value="RNaseH_sf"/>
</dbReference>
<dbReference type="Pfam" id="PF03184">
    <property type="entry name" value="DDE_1"/>
    <property type="match status" value="1"/>
</dbReference>
<sequence>MTSTKRKRVTLSIDKKLEILSKLDKGACLATIAKEYNVGKSTVFDIKKHQDKIKQFAKEATDSRSLKRRCIIRKPDDEKFDKAMHLWYSQARASGAQISGAIIMKKAKMMYAEMYPEREDGHFKASSGWLHRFKGRHCIGDLSSHADTLSADPNVAGATIKRFIDENNLTSDQVFNCAETVLYWRLLPEKAFPNGSEKLAKKFKSSKDRVTLMATANASGDFRLPLVFVHTNGKPNCFADVTMSALPCHYYSQRGAWMSGNIFSDWFLSHFVTLVKEYLKRKSLPLRAILLMDNTPPHHAAENLVSETDDGCIQCMFLPSNVTSLIQPMDQGILENLKRRYKRDLLRKLSLESDAYKSYTDFCEQLTVKDALYMCAKAWDEISAVSLRRSWRKLLPCYDVEENDVEEEDDVHFTEDHQKLSFSSEAQEEWLRADKDEGTRRTLTDQEIIQRVCESAAEADSDKEEQDIIPHAVAEVCLVTTIKWLEQQYEASPTDLLMLRELHSLAARKRELDISTPVSSRAWLANRNLPELVRRHWIRQEDAELSGRESAQLAESDTDCTAPELSHIEDLIKLETDSGEYQEASQDMELRHFKRTEGDECDEMKAEPSDISISIV</sequence>
<dbReference type="Pfam" id="PF03221">
    <property type="entry name" value="HTH_Tnp_Tc5"/>
    <property type="match status" value="1"/>
</dbReference>
<dbReference type="Proteomes" id="UP000829720">
    <property type="component" value="Unassembled WGS sequence"/>
</dbReference>
<evidence type="ECO:0000256" key="2">
    <source>
        <dbReference type="ARBA" id="ARBA00023125"/>
    </source>
</evidence>
<comment type="subcellular location">
    <subcellularLocation>
        <location evidence="1">Nucleus</location>
    </subcellularLocation>
</comment>
<dbReference type="EMBL" id="JAERUA010000016">
    <property type="protein sequence ID" value="KAI1889202.1"/>
    <property type="molecule type" value="Genomic_DNA"/>
</dbReference>
<feature type="compositionally biased region" description="Basic and acidic residues" evidence="4">
    <location>
        <begin position="595"/>
        <end position="608"/>
    </location>
</feature>
<evidence type="ECO:0000313" key="7">
    <source>
        <dbReference type="Proteomes" id="UP000829720"/>
    </source>
</evidence>
<protein>
    <recommendedName>
        <fullName evidence="5">HTH CENPB-type domain-containing protein</fullName>
    </recommendedName>
</protein>
<evidence type="ECO:0000256" key="3">
    <source>
        <dbReference type="ARBA" id="ARBA00023242"/>
    </source>
</evidence>
<dbReference type="OrthoDB" id="125347at2759"/>
<dbReference type="GO" id="GO:0005634">
    <property type="term" value="C:nucleus"/>
    <property type="evidence" value="ECO:0007669"/>
    <property type="project" value="UniProtKB-SubCell"/>
</dbReference>
<proteinExistence type="predicted"/>
<dbReference type="PANTHER" id="PTHR19303:SF16">
    <property type="entry name" value="JERKY PROTEIN HOMOLOG-LIKE"/>
    <property type="match status" value="1"/>
</dbReference>
<dbReference type="InterPro" id="IPR050863">
    <property type="entry name" value="CenT-Element_Derived"/>
</dbReference>
<feature type="region of interest" description="Disordered" evidence="4">
    <location>
        <begin position="595"/>
        <end position="616"/>
    </location>
</feature>
<accession>A0A8T3CZS0</accession>
<dbReference type="PANTHER" id="PTHR19303">
    <property type="entry name" value="TRANSPOSON"/>
    <property type="match status" value="1"/>
</dbReference>
<keyword evidence="7" id="KW-1185">Reference proteome</keyword>
<dbReference type="AlphaFoldDB" id="A0A8T3CZS0"/>
<evidence type="ECO:0000259" key="5">
    <source>
        <dbReference type="PROSITE" id="PS51253"/>
    </source>
</evidence>
<dbReference type="Pfam" id="PF04218">
    <property type="entry name" value="CENP-B_N"/>
    <property type="match status" value="1"/>
</dbReference>
<reference evidence="6" key="1">
    <citation type="submission" date="2021-01" db="EMBL/GenBank/DDBJ databases">
        <authorList>
            <person name="Zahm M."/>
            <person name="Roques C."/>
            <person name="Cabau C."/>
            <person name="Klopp C."/>
            <person name="Donnadieu C."/>
            <person name="Jouanno E."/>
            <person name="Lampietro C."/>
            <person name="Louis A."/>
            <person name="Herpin A."/>
            <person name="Echchiki A."/>
            <person name="Berthelot C."/>
            <person name="Parey E."/>
            <person name="Roest-Crollius H."/>
            <person name="Braasch I."/>
            <person name="Postlethwait J."/>
            <person name="Bobe J."/>
            <person name="Montfort J."/>
            <person name="Bouchez O."/>
            <person name="Begum T."/>
            <person name="Mejri S."/>
            <person name="Adams A."/>
            <person name="Chen W.-J."/>
            <person name="Guiguen Y."/>
        </authorList>
    </citation>
    <scope>NUCLEOTIDE SEQUENCE</scope>
    <source>
        <tissue evidence="6">Blood</tissue>
    </source>
</reference>
<dbReference type="GO" id="GO:0003677">
    <property type="term" value="F:DNA binding"/>
    <property type="evidence" value="ECO:0007669"/>
    <property type="project" value="UniProtKB-KW"/>
</dbReference>
<dbReference type="InterPro" id="IPR009057">
    <property type="entry name" value="Homeodomain-like_sf"/>
</dbReference>
<evidence type="ECO:0000256" key="1">
    <source>
        <dbReference type="ARBA" id="ARBA00004123"/>
    </source>
</evidence>
<feature type="domain" description="HTH CENPB-type" evidence="5">
    <location>
        <begin position="68"/>
        <end position="143"/>
    </location>
</feature>